<dbReference type="AlphaFoldDB" id="I4DBR5"/>
<keyword evidence="2" id="KW-1185">Reference proteome</keyword>
<dbReference type="Proteomes" id="UP000002892">
    <property type="component" value="Chromosome"/>
</dbReference>
<dbReference type="EMBL" id="CP003639">
    <property type="protein sequence ID" value="AFM43239.1"/>
    <property type="molecule type" value="Genomic_DNA"/>
</dbReference>
<dbReference type="RefSeq" id="WP_014829223.1">
    <property type="nucleotide sequence ID" value="NC_018068.1"/>
</dbReference>
<evidence type="ECO:0000313" key="2">
    <source>
        <dbReference type="Proteomes" id="UP000002892"/>
    </source>
</evidence>
<dbReference type="OrthoDB" id="1798805at2"/>
<dbReference type="KEGG" id="dai:Desaci_4395"/>
<dbReference type="HOGENOM" id="CLU_159211_0_0_9"/>
<name>I4DBR5_DESAJ</name>
<gene>
    <name evidence="1" type="ordered locus">Desaci_4395</name>
</gene>
<evidence type="ECO:0000313" key="1">
    <source>
        <dbReference type="EMBL" id="AFM43239.1"/>
    </source>
</evidence>
<proteinExistence type="predicted"/>
<sequence length="131" mass="15430">MRALIKNLFSSYSSEDEPPLNEAEQLLGEIEESREKIEYAWNHFYYADPEYVEIAVLELLLAETQYCILNKRYRLMLGIQEKSLYWEDYEEAFPSFSLESMLQHHAYYGTFFTGQNKPVPVVSQLLTQNPS</sequence>
<accession>I4DBR5</accession>
<organism evidence="1 2">
    <name type="scientific">Desulfosporosinus acidiphilus (strain DSM 22704 / JCM 16185 / SJ4)</name>
    <dbReference type="NCBI Taxonomy" id="646529"/>
    <lineage>
        <taxon>Bacteria</taxon>
        <taxon>Bacillati</taxon>
        <taxon>Bacillota</taxon>
        <taxon>Clostridia</taxon>
        <taxon>Eubacteriales</taxon>
        <taxon>Desulfitobacteriaceae</taxon>
        <taxon>Desulfosporosinus</taxon>
    </lineage>
</organism>
<reference evidence="1 2" key="1">
    <citation type="journal article" date="2012" name="J. Bacteriol.">
        <title>Complete genome sequences of Desulfosporosinus orientis DSM765T, Desulfosporosinus youngiae DSM17734T, Desulfosporosinus meridiei DSM13257T, and Desulfosporosinus acidiphilus DSM22704T.</title>
        <authorList>
            <person name="Pester M."/>
            <person name="Brambilla E."/>
            <person name="Alazard D."/>
            <person name="Rattei T."/>
            <person name="Weinmaier T."/>
            <person name="Han J."/>
            <person name="Lucas S."/>
            <person name="Lapidus A."/>
            <person name="Cheng J.F."/>
            <person name="Goodwin L."/>
            <person name="Pitluck S."/>
            <person name="Peters L."/>
            <person name="Ovchinnikova G."/>
            <person name="Teshima H."/>
            <person name="Detter J.C."/>
            <person name="Han C.S."/>
            <person name="Tapia R."/>
            <person name="Land M.L."/>
            <person name="Hauser L."/>
            <person name="Kyrpides N.C."/>
            <person name="Ivanova N.N."/>
            <person name="Pagani I."/>
            <person name="Huntmann M."/>
            <person name="Wei C.L."/>
            <person name="Davenport K.W."/>
            <person name="Daligault H."/>
            <person name="Chain P.S."/>
            <person name="Chen A."/>
            <person name="Mavromatis K."/>
            <person name="Markowitz V."/>
            <person name="Szeto E."/>
            <person name="Mikhailova N."/>
            <person name="Pati A."/>
            <person name="Wagner M."/>
            <person name="Woyke T."/>
            <person name="Ollivier B."/>
            <person name="Klenk H.P."/>
            <person name="Spring S."/>
            <person name="Loy A."/>
        </authorList>
    </citation>
    <scope>NUCLEOTIDE SEQUENCE [LARGE SCALE GENOMIC DNA]</scope>
    <source>
        <strain evidence="2">DSM 22704 / JCM 16185 / SJ4</strain>
    </source>
</reference>
<protein>
    <submittedName>
        <fullName evidence="1">Uncharacterized protein</fullName>
    </submittedName>
</protein>